<feature type="transmembrane region" description="Helical" evidence="8">
    <location>
        <begin position="444"/>
        <end position="463"/>
    </location>
</feature>
<dbReference type="GO" id="GO:0005886">
    <property type="term" value="C:plasma membrane"/>
    <property type="evidence" value="ECO:0007669"/>
    <property type="project" value="UniProtKB-SubCell"/>
</dbReference>
<evidence type="ECO:0000256" key="6">
    <source>
        <dbReference type="ARBA" id="ARBA00022989"/>
    </source>
</evidence>
<dbReference type="InterPro" id="IPR020846">
    <property type="entry name" value="MFS_dom"/>
</dbReference>
<evidence type="ECO:0000256" key="8">
    <source>
        <dbReference type="SAM" id="Phobius"/>
    </source>
</evidence>
<evidence type="ECO:0000256" key="1">
    <source>
        <dbReference type="ARBA" id="ARBA00004651"/>
    </source>
</evidence>
<dbReference type="InterPro" id="IPR036259">
    <property type="entry name" value="MFS_trans_sf"/>
</dbReference>
<evidence type="ECO:0000256" key="5">
    <source>
        <dbReference type="ARBA" id="ARBA00022692"/>
    </source>
</evidence>
<feature type="transmembrane region" description="Helical" evidence="8">
    <location>
        <begin position="90"/>
        <end position="109"/>
    </location>
</feature>
<evidence type="ECO:0000256" key="2">
    <source>
        <dbReference type="ARBA" id="ARBA00008537"/>
    </source>
</evidence>
<feature type="transmembrane region" description="Helical" evidence="8">
    <location>
        <begin position="275"/>
        <end position="296"/>
    </location>
</feature>
<feature type="transmembrane region" description="Helical" evidence="8">
    <location>
        <begin position="115"/>
        <end position="135"/>
    </location>
</feature>
<dbReference type="PROSITE" id="PS50850">
    <property type="entry name" value="MFS"/>
    <property type="match status" value="1"/>
</dbReference>
<dbReference type="PANTHER" id="PTHR42718:SF9">
    <property type="entry name" value="MAJOR FACILITATOR SUPERFAMILY MULTIDRUG TRANSPORTER MFSC"/>
    <property type="match status" value="1"/>
</dbReference>
<keyword evidence="3" id="KW-0813">Transport</keyword>
<dbReference type="NCBIfam" id="TIGR00711">
    <property type="entry name" value="efflux_EmrB"/>
    <property type="match status" value="1"/>
</dbReference>
<feature type="transmembrane region" description="Helical" evidence="8">
    <location>
        <begin position="340"/>
        <end position="359"/>
    </location>
</feature>
<dbReference type="GO" id="GO:0022857">
    <property type="term" value="F:transmembrane transporter activity"/>
    <property type="evidence" value="ECO:0007669"/>
    <property type="project" value="InterPro"/>
</dbReference>
<feature type="transmembrane region" description="Helical" evidence="8">
    <location>
        <begin position="365"/>
        <end position="393"/>
    </location>
</feature>
<evidence type="ECO:0000256" key="4">
    <source>
        <dbReference type="ARBA" id="ARBA00022475"/>
    </source>
</evidence>
<feature type="transmembrane region" description="Helical" evidence="8">
    <location>
        <begin position="234"/>
        <end position="255"/>
    </location>
</feature>
<keyword evidence="4" id="KW-1003">Cell membrane</keyword>
<evidence type="ECO:0000259" key="9">
    <source>
        <dbReference type="PROSITE" id="PS50850"/>
    </source>
</evidence>
<reference evidence="10 11" key="1">
    <citation type="submission" date="2016-10" db="EMBL/GenBank/DDBJ databases">
        <authorList>
            <person name="de Groot N.N."/>
        </authorList>
    </citation>
    <scope>NUCLEOTIDE SEQUENCE [LARGE SCALE GENOMIC DNA]</scope>
    <source>
        <strain evidence="10 11">CGMCC 1.9167</strain>
    </source>
</reference>
<keyword evidence="6 8" id="KW-1133">Transmembrane helix</keyword>
<evidence type="ECO:0000256" key="3">
    <source>
        <dbReference type="ARBA" id="ARBA00022448"/>
    </source>
</evidence>
<comment type="similarity">
    <text evidence="2">Belongs to the major facilitator superfamily. EmrB family.</text>
</comment>
<dbReference type="Pfam" id="PF07690">
    <property type="entry name" value="MFS_1"/>
    <property type="match status" value="1"/>
</dbReference>
<sequence length="478" mass="50792">MAMSMEELQQRYGSHYKWWVMVTVMIGTMTMSLSSTIVNVALPEIMGTFSVNHTMGQWLVTAFLASMAIGMLLNIWMVDRFGPRTTYMGALAIFIIAALAGGFAVNFGMLVVVRIIQGLIAGMVQPLAMLMLYAVFPVRERGQAMGLYAMGVVLGPTVGPVVGGVLVDWWSWRAVFLIVLPFCLVAFYLGQRYLSRPPSAPPVHRRLDSAGLLLLTGWMVALLWGLSAGPDYGWASPAVIGALILAVILFIAFAWRQLKGRAPLLALGIFRHAGFGPAFMVAMLTGAGLFGSVYLLPLLVQTAMGKSASAAGMLLMPAGLAMALSFPVIGRLTDRVVPKVLVAGGLIIFAISCVVLSDAQKGTSLILVALMAALGRVGLAMTMPPVVIGAVSIVPQNMVNQATGLISFARQFGGSLGVALSAILLQESTRWTAALGVPLTSPGYQDAFALMALFYLLGLYPMALMKSPPKEEPASTTA</sequence>
<evidence type="ECO:0000256" key="7">
    <source>
        <dbReference type="ARBA" id="ARBA00023136"/>
    </source>
</evidence>
<dbReference type="EMBL" id="FOYW01000001">
    <property type="protein sequence ID" value="SFR62134.1"/>
    <property type="molecule type" value="Genomic_DNA"/>
</dbReference>
<proteinExistence type="inferred from homology"/>
<protein>
    <submittedName>
        <fullName evidence="10">Drug resistance transporter, EmrB/QacA subfamily</fullName>
    </submittedName>
</protein>
<feature type="transmembrane region" description="Helical" evidence="8">
    <location>
        <begin position="58"/>
        <end position="78"/>
    </location>
</feature>
<dbReference type="PRINTS" id="PR01036">
    <property type="entry name" value="TCRTETB"/>
</dbReference>
<feature type="transmembrane region" description="Helical" evidence="8">
    <location>
        <begin position="210"/>
        <end position="228"/>
    </location>
</feature>
<feature type="transmembrane region" description="Helical" evidence="8">
    <location>
        <begin position="405"/>
        <end position="424"/>
    </location>
</feature>
<keyword evidence="5 8" id="KW-0812">Transmembrane</keyword>
<evidence type="ECO:0000313" key="10">
    <source>
        <dbReference type="EMBL" id="SFR62134.1"/>
    </source>
</evidence>
<comment type="subcellular location">
    <subcellularLocation>
        <location evidence="1">Cell membrane</location>
        <topology evidence="1">Multi-pass membrane protein</topology>
    </subcellularLocation>
</comment>
<dbReference type="Gene3D" id="1.20.1250.20">
    <property type="entry name" value="MFS general substrate transporter like domains"/>
    <property type="match status" value="1"/>
</dbReference>
<keyword evidence="11" id="KW-1185">Reference proteome</keyword>
<dbReference type="Gene3D" id="1.20.1720.10">
    <property type="entry name" value="Multidrug resistance protein D"/>
    <property type="match status" value="1"/>
</dbReference>
<feature type="transmembrane region" description="Helical" evidence="8">
    <location>
        <begin position="18"/>
        <end position="38"/>
    </location>
</feature>
<gene>
    <name evidence="10" type="ORF">SAMN05216203_1867</name>
</gene>
<dbReference type="InterPro" id="IPR004638">
    <property type="entry name" value="EmrB-like"/>
</dbReference>
<keyword evidence="7 8" id="KW-0472">Membrane</keyword>
<name>A0A1I6I671_9GAMM</name>
<dbReference type="PANTHER" id="PTHR42718">
    <property type="entry name" value="MAJOR FACILITATOR SUPERFAMILY MULTIDRUG TRANSPORTER MFSC"/>
    <property type="match status" value="1"/>
</dbReference>
<organism evidence="10 11">
    <name type="scientific">Marinobacter daqiaonensis</name>
    <dbReference type="NCBI Taxonomy" id="650891"/>
    <lineage>
        <taxon>Bacteria</taxon>
        <taxon>Pseudomonadati</taxon>
        <taxon>Pseudomonadota</taxon>
        <taxon>Gammaproteobacteria</taxon>
        <taxon>Pseudomonadales</taxon>
        <taxon>Marinobacteraceae</taxon>
        <taxon>Marinobacter</taxon>
    </lineage>
</organism>
<feature type="domain" description="Major facilitator superfamily (MFS) profile" evidence="9">
    <location>
        <begin position="20"/>
        <end position="470"/>
    </location>
</feature>
<dbReference type="InterPro" id="IPR011701">
    <property type="entry name" value="MFS"/>
</dbReference>
<dbReference type="AlphaFoldDB" id="A0A1I6I671"/>
<feature type="transmembrane region" description="Helical" evidence="8">
    <location>
        <begin position="147"/>
        <end position="166"/>
    </location>
</feature>
<feature type="transmembrane region" description="Helical" evidence="8">
    <location>
        <begin position="308"/>
        <end position="328"/>
    </location>
</feature>
<evidence type="ECO:0000313" key="11">
    <source>
        <dbReference type="Proteomes" id="UP000198644"/>
    </source>
</evidence>
<dbReference type="Proteomes" id="UP000198644">
    <property type="component" value="Unassembled WGS sequence"/>
</dbReference>
<dbReference type="STRING" id="650891.SAMN05216203_1867"/>
<accession>A0A1I6I671</accession>
<dbReference type="SUPFAM" id="SSF103473">
    <property type="entry name" value="MFS general substrate transporter"/>
    <property type="match status" value="2"/>
</dbReference>
<feature type="transmembrane region" description="Helical" evidence="8">
    <location>
        <begin position="172"/>
        <end position="189"/>
    </location>
</feature>